<feature type="region of interest" description="Disordered" evidence="1">
    <location>
        <begin position="682"/>
        <end position="1049"/>
    </location>
</feature>
<feature type="compositionally biased region" description="Gly residues" evidence="1">
    <location>
        <begin position="1411"/>
        <end position="1422"/>
    </location>
</feature>
<keyword evidence="4" id="KW-1185">Reference proteome</keyword>
<feature type="region of interest" description="Disordered" evidence="1">
    <location>
        <begin position="568"/>
        <end position="587"/>
    </location>
</feature>
<feature type="compositionally biased region" description="Low complexity" evidence="1">
    <location>
        <begin position="887"/>
        <end position="899"/>
    </location>
</feature>
<accession>A0A226DFN6</accession>
<dbReference type="SUPFAM" id="SSF54695">
    <property type="entry name" value="POZ domain"/>
    <property type="match status" value="1"/>
</dbReference>
<feature type="compositionally biased region" description="Polar residues" evidence="1">
    <location>
        <begin position="961"/>
        <end position="970"/>
    </location>
</feature>
<dbReference type="InterPro" id="IPR000210">
    <property type="entry name" value="BTB/POZ_dom"/>
</dbReference>
<comment type="caution">
    <text evidence="3">The sequence shown here is derived from an EMBL/GenBank/DDBJ whole genome shotgun (WGS) entry which is preliminary data.</text>
</comment>
<name>A0A226DFN6_FOLCA</name>
<dbReference type="Gene3D" id="1.25.40.420">
    <property type="match status" value="1"/>
</dbReference>
<evidence type="ECO:0000313" key="3">
    <source>
        <dbReference type="EMBL" id="OXA43507.1"/>
    </source>
</evidence>
<dbReference type="SMART" id="SM00875">
    <property type="entry name" value="BACK"/>
    <property type="match status" value="1"/>
</dbReference>
<feature type="compositionally biased region" description="Polar residues" evidence="1">
    <location>
        <begin position="866"/>
        <end position="886"/>
    </location>
</feature>
<feature type="compositionally biased region" description="Low complexity" evidence="1">
    <location>
        <begin position="1423"/>
        <end position="1443"/>
    </location>
</feature>
<evidence type="ECO:0000259" key="2">
    <source>
        <dbReference type="PROSITE" id="PS50097"/>
    </source>
</evidence>
<dbReference type="Gene3D" id="3.30.710.10">
    <property type="entry name" value="Potassium Channel Kv1.1, Chain A"/>
    <property type="match status" value="1"/>
</dbReference>
<dbReference type="OrthoDB" id="10250130at2759"/>
<feature type="compositionally biased region" description="Polar residues" evidence="1">
    <location>
        <begin position="116"/>
        <end position="128"/>
    </location>
</feature>
<organism evidence="3 4">
    <name type="scientific">Folsomia candida</name>
    <name type="common">Springtail</name>
    <dbReference type="NCBI Taxonomy" id="158441"/>
    <lineage>
        <taxon>Eukaryota</taxon>
        <taxon>Metazoa</taxon>
        <taxon>Ecdysozoa</taxon>
        <taxon>Arthropoda</taxon>
        <taxon>Hexapoda</taxon>
        <taxon>Collembola</taxon>
        <taxon>Entomobryomorpha</taxon>
        <taxon>Isotomoidea</taxon>
        <taxon>Isotomidae</taxon>
        <taxon>Proisotominae</taxon>
        <taxon>Folsomia</taxon>
    </lineage>
</organism>
<dbReference type="InterPro" id="IPR011333">
    <property type="entry name" value="SKP1/BTB/POZ_sf"/>
</dbReference>
<feature type="compositionally biased region" description="Polar residues" evidence="1">
    <location>
        <begin position="900"/>
        <end position="923"/>
    </location>
</feature>
<evidence type="ECO:0000256" key="1">
    <source>
        <dbReference type="SAM" id="MobiDB-lite"/>
    </source>
</evidence>
<feature type="domain" description="BTB" evidence="2">
    <location>
        <begin position="1123"/>
        <end position="1201"/>
    </location>
</feature>
<feature type="region of interest" description="Disordered" evidence="1">
    <location>
        <begin position="616"/>
        <end position="645"/>
    </location>
</feature>
<feature type="compositionally biased region" description="Polar residues" evidence="1">
    <location>
        <begin position="454"/>
        <end position="475"/>
    </location>
</feature>
<dbReference type="Proteomes" id="UP000198287">
    <property type="component" value="Unassembled WGS sequence"/>
</dbReference>
<reference evidence="3 4" key="1">
    <citation type="submission" date="2015-12" db="EMBL/GenBank/DDBJ databases">
        <title>The genome of Folsomia candida.</title>
        <authorList>
            <person name="Faddeeva A."/>
            <person name="Derks M.F."/>
            <person name="Anvar Y."/>
            <person name="Smit S."/>
            <person name="Van Straalen N."/>
            <person name="Roelofs D."/>
        </authorList>
    </citation>
    <scope>NUCLEOTIDE SEQUENCE [LARGE SCALE GENOMIC DNA]</scope>
    <source>
        <strain evidence="3 4">VU population</strain>
        <tissue evidence="3">Whole body</tissue>
    </source>
</reference>
<proteinExistence type="predicted"/>
<gene>
    <name evidence="3" type="ORF">Fcan01_21784</name>
</gene>
<evidence type="ECO:0000313" key="4">
    <source>
        <dbReference type="Proteomes" id="UP000198287"/>
    </source>
</evidence>
<dbReference type="InterPro" id="IPR011705">
    <property type="entry name" value="BACK"/>
</dbReference>
<feature type="compositionally biased region" description="Low complexity" evidence="1">
    <location>
        <begin position="476"/>
        <end position="505"/>
    </location>
</feature>
<dbReference type="PANTHER" id="PTHR45774">
    <property type="entry name" value="BTB/POZ DOMAIN-CONTAINING"/>
    <property type="match status" value="1"/>
</dbReference>
<feature type="compositionally biased region" description="Pro residues" evidence="1">
    <location>
        <begin position="1500"/>
        <end position="1540"/>
    </location>
</feature>
<dbReference type="PANTHER" id="PTHR45774:SF3">
    <property type="entry name" value="BTB (POZ) DOMAIN-CONTAINING 2B-RELATED"/>
    <property type="match status" value="1"/>
</dbReference>
<dbReference type="Pfam" id="PF00651">
    <property type="entry name" value="BTB"/>
    <property type="match status" value="1"/>
</dbReference>
<protein>
    <submittedName>
        <fullName evidence="3">BTB/POZ domain-containing protein 6</fullName>
    </submittedName>
</protein>
<sequence length="2012" mass="219242">MSFEGCTADETRSWRTAATKTIEDALLTGESSQSGLTPTSAEQRLARAAHLENLIFTRAHPFGRPVYMRFVAMMNVWLREAEDVARYGEALEYKQKNAKLVDDLVMHWQGGGSKGSADTNTAGPSQPRISAEKIRTVRRYHNQPRAVVSSSYSQTSPSSPRNPNGVGFNVARRQRSLPYRPPSLFPVVKREPSSPPPRGNVARRARPHLTSHGPLPPATTSGQRNALALARVVQIFPDLNVAPPTPAVVRHTREANSPPPKARCSHEENSPPPNFNQSTHKANSPPPAVVRHTREANSPPPKGRRSCEANSPPPKARRSRKANSPPPNLNQSTHSANSPPPAVRHTREANSPPPKGRRSCEANSPPPKARRSRKANSPPPNLNQSTHSANSPPPAVRHTREANSPPPKGRRSCEANSPPPAIRHTHEANSPPPKSSRSPSPTRPRSPPIPRQTGEGTTLLSPPNINGRQLLSSGKASTATRTNSTTGATNRATTSSNCSTTDSNNAPSSPGAPEIQRAITNRINLAIAKWGSLDHPENSRLRRQLTESFTEQQLAQALISRMTTVPTNSQAAPSASSPASAATMSSNPPRLTIRAETDQAGVGRSRLHQIIRFQPFRRVESSQQTARGEGQGSTEQPPLPPLRISTTFPHRIITTETETVKKLNLNATETSPIIGQIFRISTRVPSQRQGDQAGSSSQQEESPPAPPVASPSRGQNPVSSHAPPRGQNLDMRISNNRSPSPDPLESHRSVSPEVVTIVDNSPVPPKRKIVVITLDDDDDNSPPPTISSRPLSVPPVKVEPTGNRKDQKRPPPNPHHLPTGNRGDGERPPPNPPHPPTGNRDEERLAPIPPNPPTGNDANFSHEEQPLSNRPSTISIVTSESATATRSPFDFTSSSPSTPGQGQEQSVTLDQVSTNQDQVTPSAVQDMEIDHGQVQSSTNPIVTPPPGESNDMEIDVAMPSENPSPATIPQQLPVHPPPRRLSTNRPMGNGFYEMLPRRPPPIFSRSGHDPDDDPDDNPDDDPDDDPSSSEEEDDDNNSSSEDDDETATQPAPALYNNFEILVHKTPPTPMTPTGQPLDRFRPSSNSFPNFVQYAYGHPLNWKSLPLVDLIKHALEQDGESSRKDVTFLVGSEATPISAHTCFLAPISAKFDDLFAATVAEIQPPPLTRRGLHLTIPLSEVDPEAFGIILRYIYHREWKEDRNWSMETRIKLLEAAVKFDLIEVATRTRASLRRDLSNFTATVILDHAIALGDDRLRQSALRHIELNATTILKSDSIRALSLDGLCVIFASDDLIAEENVVYEAAKCWARHQISPVGPPIKNEGGDGDEIRSRLGRALHLVRFPIMKSDYFLNEVYIDLILPPQDVTRLVRYLCLSAEIPIDQRPDPTPYSTILRAGSSTRDNLSAVRGNDDSGGGGGGGGRGSRSSLTESSSSSNETLTGELSNRNQEGSERHPPSEPDSKRIKLESSPKPASPRPTIAGHVAPAPLNVLLIDDEEPGPSTRPHPPPPVVNSPTPPVVNPSTPPVISPPTPPALSPPTPPDHAAILQSNVTPISKPKSKPITILATTPDEDAYISNQLTITTCTYPEKKTLRALYSAISSDAPSTEVITASEIVLDTKSLFLLDMPRLQRAQIDFLYGPRKTVTNFKEYLTRLQIQSSILFFKKGHNSLASLWDSGVNVNLSVNGVNVLEVEHDTGTLKISRINSADQILQGLKIGEDVDSLLELKHLYLDEVNIDTLSRIPITALTSLTLRKVKGIKDRVNFIRSCNQTLTSFSCDDMGQETLNFGEDVGLLSEGVPTPTLARIAVGKARLDCSRTGDVVSTSSPVEKLYLDKCTWTSDFMTAIPYIFPNLRKVKICSYVTFPIVQAFLDIATLEWLGVWELEFPLLGGKKKRGASGGGAESNKRKRSDEAEGASGDGSSVDPEVNKMISLLSDAGLGNASWLTKGQKTFILEKVVLHGPHEEGGSGITKAWKGTKLTRLQKYKQFTKLDFEQFGWNVFYKDFKLFRKING</sequence>
<feature type="compositionally biased region" description="Low complexity" evidence="1">
    <location>
        <begin position="686"/>
        <end position="702"/>
    </location>
</feature>
<dbReference type="PROSITE" id="PS50097">
    <property type="entry name" value="BTB"/>
    <property type="match status" value="1"/>
</dbReference>
<feature type="compositionally biased region" description="Pro residues" evidence="1">
    <location>
        <begin position="441"/>
        <end position="450"/>
    </location>
</feature>
<feature type="region of interest" description="Disordered" evidence="1">
    <location>
        <begin position="250"/>
        <end position="513"/>
    </location>
</feature>
<dbReference type="SMART" id="SM00225">
    <property type="entry name" value="BTB"/>
    <property type="match status" value="1"/>
</dbReference>
<feature type="region of interest" description="Disordered" evidence="1">
    <location>
        <begin position="1384"/>
        <end position="1543"/>
    </location>
</feature>
<feature type="compositionally biased region" description="Basic and acidic residues" evidence="1">
    <location>
        <begin position="1448"/>
        <end position="1467"/>
    </location>
</feature>
<feature type="region of interest" description="Disordered" evidence="1">
    <location>
        <begin position="1891"/>
        <end position="1923"/>
    </location>
</feature>
<feature type="compositionally biased region" description="Low complexity" evidence="1">
    <location>
        <begin position="149"/>
        <end position="159"/>
    </location>
</feature>
<feature type="region of interest" description="Disordered" evidence="1">
    <location>
        <begin position="111"/>
        <end position="223"/>
    </location>
</feature>
<feature type="compositionally biased region" description="Acidic residues" evidence="1">
    <location>
        <begin position="1010"/>
        <end position="1046"/>
    </location>
</feature>
<dbReference type="EMBL" id="LNIX01000022">
    <property type="protein sequence ID" value="OXA43507.1"/>
    <property type="molecule type" value="Genomic_DNA"/>
</dbReference>
<feature type="compositionally biased region" description="Polar residues" evidence="1">
    <location>
        <begin position="621"/>
        <end position="636"/>
    </location>
</feature>
<dbReference type="Pfam" id="PF07707">
    <property type="entry name" value="BACK"/>
    <property type="match status" value="1"/>
</dbReference>